<dbReference type="PANTHER" id="PTHR42756:SF1">
    <property type="entry name" value="TRANSCRIPTIONAL REPRESSOR OF EMRAB OPERON"/>
    <property type="match status" value="1"/>
</dbReference>
<dbReference type="InterPro" id="IPR000835">
    <property type="entry name" value="HTH_MarR-typ"/>
</dbReference>
<keyword evidence="1" id="KW-0805">Transcription regulation</keyword>
<reference evidence="5" key="1">
    <citation type="submission" date="2020-10" db="EMBL/GenBank/DDBJ databases">
        <title>Dehalococcoides mccartyi of a TCE/Cr reducing biochatode.</title>
        <authorList>
            <person name="Matturro B."/>
        </authorList>
    </citation>
    <scope>NUCLEOTIDE SEQUENCE</scope>
    <source>
        <strain evidence="5">Bin4</strain>
    </source>
</reference>
<protein>
    <submittedName>
        <fullName evidence="5">MarR family transcriptional regulator</fullName>
    </submittedName>
</protein>
<dbReference type="SMART" id="SM00347">
    <property type="entry name" value="HTH_MARR"/>
    <property type="match status" value="1"/>
</dbReference>
<comment type="caution">
    <text evidence="5">The sequence shown here is derived from an EMBL/GenBank/DDBJ whole genome shotgun (WGS) entry which is preliminary data.</text>
</comment>
<evidence type="ECO:0000313" key="5">
    <source>
        <dbReference type="EMBL" id="MBF4469279.1"/>
    </source>
</evidence>
<organism evidence="5 6">
    <name type="scientific">Methanobrevibacter arboriphilus</name>
    <dbReference type="NCBI Taxonomy" id="39441"/>
    <lineage>
        <taxon>Archaea</taxon>
        <taxon>Methanobacteriati</taxon>
        <taxon>Methanobacteriota</taxon>
        <taxon>Methanomada group</taxon>
        <taxon>Methanobacteria</taxon>
        <taxon>Methanobacteriales</taxon>
        <taxon>Methanobacteriaceae</taxon>
        <taxon>Methanobrevibacter</taxon>
    </lineage>
</organism>
<evidence type="ECO:0000256" key="1">
    <source>
        <dbReference type="ARBA" id="ARBA00023015"/>
    </source>
</evidence>
<dbReference type="InterPro" id="IPR036390">
    <property type="entry name" value="WH_DNA-bd_sf"/>
</dbReference>
<dbReference type="RefSeq" id="WP_278523713.1">
    <property type="nucleotide sequence ID" value="NZ_JADIIN010000061.1"/>
</dbReference>
<dbReference type="GO" id="GO:0003677">
    <property type="term" value="F:DNA binding"/>
    <property type="evidence" value="ECO:0007669"/>
    <property type="project" value="UniProtKB-KW"/>
</dbReference>
<dbReference type="InterPro" id="IPR036388">
    <property type="entry name" value="WH-like_DNA-bd_sf"/>
</dbReference>
<evidence type="ECO:0000259" key="4">
    <source>
        <dbReference type="PROSITE" id="PS50995"/>
    </source>
</evidence>
<dbReference type="GO" id="GO:0003700">
    <property type="term" value="F:DNA-binding transcription factor activity"/>
    <property type="evidence" value="ECO:0007669"/>
    <property type="project" value="InterPro"/>
</dbReference>
<dbReference type="PROSITE" id="PS50995">
    <property type="entry name" value="HTH_MARR_2"/>
    <property type="match status" value="1"/>
</dbReference>
<dbReference type="Gene3D" id="1.10.10.10">
    <property type="entry name" value="Winged helix-like DNA-binding domain superfamily/Winged helix DNA-binding domain"/>
    <property type="match status" value="1"/>
</dbReference>
<sequence>MTDKNQPINYESSVVWLILKVNHIIRREVQIKLSEHDLLWEQYITLSRIYRFEGLNQKKLADESLRNGAAITRTLNVLEKKDLVKREKSSKDKREFLIYLTDNGRKLYKETEKIYLDNTKKFDSIFSQEELDQLRNLLNRFILEFF</sequence>
<gene>
    <name evidence="5" type="ORF">ISP01_07710</name>
</gene>
<keyword evidence="3" id="KW-0804">Transcription</keyword>
<dbReference type="PROSITE" id="PS01117">
    <property type="entry name" value="HTH_MARR_1"/>
    <property type="match status" value="1"/>
</dbReference>
<dbReference type="Proteomes" id="UP000658733">
    <property type="component" value="Unassembled WGS sequence"/>
</dbReference>
<keyword evidence="2" id="KW-0238">DNA-binding</keyword>
<dbReference type="Pfam" id="PF01047">
    <property type="entry name" value="MarR"/>
    <property type="match status" value="1"/>
</dbReference>
<proteinExistence type="predicted"/>
<dbReference type="InterPro" id="IPR023187">
    <property type="entry name" value="Tscrpt_reg_MarR-type_CS"/>
</dbReference>
<name>A0A843APW0_METAZ</name>
<dbReference type="SUPFAM" id="SSF46785">
    <property type="entry name" value="Winged helix' DNA-binding domain"/>
    <property type="match status" value="1"/>
</dbReference>
<dbReference type="EMBL" id="JADIIN010000061">
    <property type="protein sequence ID" value="MBF4469279.1"/>
    <property type="molecule type" value="Genomic_DNA"/>
</dbReference>
<accession>A0A843APW0</accession>
<evidence type="ECO:0000256" key="2">
    <source>
        <dbReference type="ARBA" id="ARBA00023125"/>
    </source>
</evidence>
<dbReference type="PRINTS" id="PR00598">
    <property type="entry name" value="HTHMARR"/>
</dbReference>
<feature type="domain" description="HTH marR-type" evidence="4">
    <location>
        <begin position="11"/>
        <end position="143"/>
    </location>
</feature>
<evidence type="ECO:0000256" key="3">
    <source>
        <dbReference type="ARBA" id="ARBA00023163"/>
    </source>
</evidence>
<dbReference type="PANTHER" id="PTHR42756">
    <property type="entry name" value="TRANSCRIPTIONAL REGULATOR, MARR"/>
    <property type="match status" value="1"/>
</dbReference>
<evidence type="ECO:0000313" key="6">
    <source>
        <dbReference type="Proteomes" id="UP000658733"/>
    </source>
</evidence>
<dbReference type="AlphaFoldDB" id="A0A843APW0"/>